<gene>
    <name evidence="11" type="ORF">SAMN05660493_02093</name>
</gene>
<evidence type="ECO:0000256" key="6">
    <source>
        <dbReference type="ARBA" id="ARBA00022692"/>
    </source>
</evidence>
<keyword evidence="6 9" id="KW-0812">Transmembrane</keyword>
<evidence type="ECO:0000256" key="9">
    <source>
        <dbReference type="RuleBase" id="RU361157"/>
    </source>
</evidence>
<dbReference type="GO" id="GO:0140359">
    <property type="term" value="F:ABC-type transporter activity"/>
    <property type="evidence" value="ECO:0007669"/>
    <property type="project" value="InterPro"/>
</dbReference>
<keyword evidence="5" id="KW-0997">Cell inner membrane</keyword>
<evidence type="ECO:0000259" key="10">
    <source>
        <dbReference type="PROSITE" id="PS51012"/>
    </source>
</evidence>
<dbReference type="PROSITE" id="PS51012">
    <property type="entry name" value="ABC_TM2"/>
    <property type="match status" value="1"/>
</dbReference>
<dbReference type="EMBL" id="FTPU01000022">
    <property type="protein sequence ID" value="SIT97376.1"/>
    <property type="molecule type" value="Genomic_DNA"/>
</dbReference>
<feature type="transmembrane region" description="Helical" evidence="9">
    <location>
        <begin position="135"/>
        <end position="154"/>
    </location>
</feature>
<feature type="transmembrane region" description="Helical" evidence="9">
    <location>
        <begin position="160"/>
        <end position="185"/>
    </location>
</feature>
<evidence type="ECO:0000256" key="8">
    <source>
        <dbReference type="ARBA" id="ARBA00023136"/>
    </source>
</evidence>
<dbReference type="InterPro" id="IPR047817">
    <property type="entry name" value="ABC2_TM_bact-type"/>
</dbReference>
<name>A0A1U7PUY7_9FLAO</name>
<feature type="domain" description="ABC transmembrane type-2" evidence="10">
    <location>
        <begin position="51"/>
        <end position="275"/>
    </location>
</feature>
<evidence type="ECO:0000313" key="11">
    <source>
        <dbReference type="EMBL" id="SIT97376.1"/>
    </source>
</evidence>
<organism evidence="11 12">
    <name type="scientific">Epilithonimonas bovis DSM 19482</name>
    <dbReference type="NCBI Taxonomy" id="1121284"/>
    <lineage>
        <taxon>Bacteria</taxon>
        <taxon>Pseudomonadati</taxon>
        <taxon>Bacteroidota</taxon>
        <taxon>Flavobacteriia</taxon>
        <taxon>Flavobacteriales</taxon>
        <taxon>Weeksellaceae</taxon>
        <taxon>Chryseobacterium group</taxon>
        <taxon>Epilithonimonas</taxon>
    </lineage>
</organism>
<evidence type="ECO:0000256" key="2">
    <source>
        <dbReference type="ARBA" id="ARBA00007783"/>
    </source>
</evidence>
<evidence type="ECO:0000256" key="5">
    <source>
        <dbReference type="ARBA" id="ARBA00022519"/>
    </source>
</evidence>
<evidence type="ECO:0000256" key="3">
    <source>
        <dbReference type="ARBA" id="ARBA00022448"/>
    </source>
</evidence>
<protein>
    <recommendedName>
        <fullName evidence="9">Transport permease protein</fullName>
    </recommendedName>
</protein>
<feature type="transmembrane region" description="Helical" evidence="9">
    <location>
        <begin position="54"/>
        <end position="74"/>
    </location>
</feature>
<dbReference type="PANTHER" id="PTHR30413">
    <property type="entry name" value="INNER MEMBRANE TRANSPORT PERMEASE"/>
    <property type="match status" value="1"/>
</dbReference>
<sequence>MSDSQNNQWTETIGSSHSLFDLNLKEVWRYRDLVYMFVKRDFVSGFKQTILGPVWFFINPIFTTLVYLVVFGNIANLSTDGAPKILFYLAGVTLWNYFSSCLTGTASVFTSNAGIFGKVYFPRLVMPISIVVSNLMRFGVQMSLFLIVFFYYLAKGEVQPNWWILATPFLIVLMAMFALGMGMIFSSMTTKYRDLQMLLGFGVSLYMYATPVIYPVSSLQGIFRTIAFYNPLTGIFECFKYAWLGVGDFSAGMLLVSTAIITVILMVGTVIFNKVEKSFMDTV</sequence>
<dbReference type="InterPro" id="IPR013525">
    <property type="entry name" value="ABC2_TM"/>
</dbReference>
<keyword evidence="12" id="KW-1185">Reference proteome</keyword>
<evidence type="ECO:0000256" key="1">
    <source>
        <dbReference type="ARBA" id="ARBA00004429"/>
    </source>
</evidence>
<keyword evidence="8 9" id="KW-0472">Membrane</keyword>
<reference evidence="12" key="1">
    <citation type="submission" date="2016-10" db="EMBL/GenBank/DDBJ databases">
        <authorList>
            <person name="Varghese N."/>
            <person name="Submissions S."/>
        </authorList>
    </citation>
    <scope>NUCLEOTIDE SEQUENCE [LARGE SCALE GENOMIC DNA]</scope>
    <source>
        <strain evidence="12">DSM 19482</strain>
    </source>
</reference>
<evidence type="ECO:0000313" key="12">
    <source>
        <dbReference type="Proteomes" id="UP000187261"/>
    </source>
</evidence>
<evidence type="ECO:0000256" key="7">
    <source>
        <dbReference type="ARBA" id="ARBA00022989"/>
    </source>
</evidence>
<dbReference type="OrthoDB" id="9786910at2"/>
<dbReference type="GO" id="GO:0015920">
    <property type="term" value="P:lipopolysaccharide transport"/>
    <property type="evidence" value="ECO:0007669"/>
    <property type="project" value="TreeGrafter"/>
</dbReference>
<dbReference type="AlphaFoldDB" id="A0A1U7PUY7"/>
<dbReference type="Proteomes" id="UP000187261">
    <property type="component" value="Unassembled WGS sequence"/>
</dbReference>
<dbReference type="RefSeq" id="WP_076783541.1">
    <property type="nucleotide sequence ID" value="NZ_FTPU01000022.1"/>
</dbReference>
<dbReference type="STRING" id="1121284.SAMN05660493_02093"/>
<proteinExistence type="inferred from homology"/>
<dbReference type="Pfam" id="PF01061">
    <property type="entry name" value="ABC2_membrane"/>
    <property type="match status" value="1"/>
</dbReference>
<comment type="similarity">
    <text evidence="2 9">Belongs to the ABC-2 integral membrane protein family.</text>
</comment>
<keyword evidence="7 9" id="KW-1133">Transmembrane helix</keyword>
<feature type="transmembrane region" description="Helical" evidence="9">
    <location>
        <begin position="197"/>
        <end position="214"/>
    </location>
</feature>
<comment type="subcellular location">
    <subcellularLocation>
        <location evidence="1">Cell inner membrane</location>
        <topology evidence="1">Multi-pass membrane protein</topology>
    </subcellularLocation>
    <subcellularLocation>
        <location evidence="9">Cell membrane</location>
        <topology evidence="9">Multi-pass membrane protein</topology>
    </subcellularLocation>
</comment>
<dbReference type="GO" id="GO:0005886">
    <property type="term" value="C:plasma membrane"/>
    <property type="evidence" value="ECO:0007669"/>
    <property type="project" value="UniProtKB-SubCell"/>
</dbReference>
<keyword evidence="4 9" id="KW-1003">Cell membrane</keyword>
<feature type="transmembrane region" description="Helical" evidence="9">
    <location>
        <begin position="94"/>
        <end position="115"/>
    </location>
</feature>
<accession>A0A1U7PUY7</accession>
<evidence type="ECO:0000256" key="4">
    <source>
        <dbReference type="ARBA" id="ARBA00022475"/>
    </source>
</evidence>
<keyword evidence="3 9" id="KW-0813">Transport</keyword>
<dbReference type="PANTHER" id="PTHR30413:SF8">
    <property type="entry name" value="TRANSPORT PERMEASE PROTEIN"/>
    <property type="match status" value="1"/>
</dbReference>
<feature type="transmembrane region" description="Helical" evidence="9">
    <location>
        <begin position="249"/>
        <end position="272"/>
    </location>
</feature>